<dbReference type="EMBL" id="JALLBG020000215">
    <property type="protein sequence ID" value="KAL3758969.1"/>
    <property type="molecule type" value="Genomic_DNA"/>
</dbReference>
<accession>A0ABD3M8H6</accession>
<reference evidence="3 4" key="1">
    <citation type="submission" date="2024-10" db="EMBL/GenBank/DDBJ databases">
        <title>Updated reference genomes for cyclostephanoid diatoms.</title>
        <authorList>
            <person name="Roberts W.R."/>
            <person name="Alverson A.J."/>
        </authorList>
    </citation>
    <scope>NUCLEOTIDE SEQUENCE [LARGE SCALE GENOMIC DNA]</scope>
    <source>
        <strain evidence="3 4">AJA232-27</strain>
    </source>
</reference>
<dbReference type="SUPFAM" id="SSF56349">
    <property type="entry name" value="DNA breaking-rejoining enzymes"/>
    <property type="match status" value="1"/>
</dbReference>
<sequence>MPTSTTFTGSIPIRPDIKGTADQVFTFKDYIPSLITNIENGLIAALATVTSGSFTLQYIFSPKIHRGLDGKPISIVGNSSDQVGEFSMIRVEIVSLRSFVFIDKRTVMIAHSFDASGADLTKDILADTCWENVSEPVAAYLLPNFIPFYFGQAPVYGDVRSEDIRVAFGAHGLGYEAWIAAAFHALSHGEDTASVVANITEGDDPDTATKLYLSPSWNSSTSMKLASNGPCGTIVTTQSADYPSEAKAIREFYLNAGSFGLPNQLLAGAPQQGTITIALQGEAEKDEAAEKGIAKLMLFCIGANVDLNSLAIANITHAVPSKGMKHILSVSRGARAQHYSELIRKTCLEAAKLDKLSLRSKVTMKVIQKSVAASLLGGNFATERASTLLNDAQSIDPTVFLPQTNTSKIENIKQSEQLLRNEGMMEMTDTQKSKPKTAMQKLGALTNIAGFSATCVNIDTFISATVDASENVPTPILRTILMDFLDIIHSTEWDSWMEAVGSSMPYFYLKCYRYLESIWNGFASFATDFNNGNVIAAKRPLEELDTTGITAALRAYRAFRTTVLDAQASLTPILDYPKELRSEAADPSSSEAALVANMSSQGIKRIASCAGLADSTTVEDQQDAQKPNKRNGKKAAKRTPKSDTLPPPNTERGMFFLTNTNINRNEIFPPCLNPMPCANFTCKGLECTEPPGSCPYFHPKQASDLDKAAIKAIANRFISNNIGWFNFHHFKTMAESWEPTHKALLGDKSGKGGHQRKRLVSSIGCPEVPPQPRTFEQMLHDSLHSKLIVRAKPTSQQVPPPVLTGSSMSDAAPKSVEPATPLASLVFLSNQHSTPEKMVQLLSAPPEAVALESASIASLAKVLESKKRILDDYQERFGSSHADSIITVKKGKMDDNDVSFPALLDGGEENIPADVCFVGEQKKKGMEEISSLRHRRRRRVHMAASLDKYYRVEDLDLYHVLPTIVVNQLTSSGEIGGEIKVLAAVNRDFALMVPKVVRWSAIDFSPLRAPRLDYESQTAIDPHRIEMASAAMIHFGMHPGKLVRWLGGEYTGQHRDIQRVLDSVKGHISDSDYAHIERILWSGCPAKLHFEEPSASKLRMLRRGNQKSFNDNPTLVQKTLNKEDRYSRLLPMDALLCLFSPYVRHTSQGIVIKEGKNDRVVWDGSTKRDPTDIVMNEVTSVADEAEITFGNTKMEFYIDLYNMRISYPTCMILIATSDCKACFRHPRVHPDLTGAFGFLVALEMYLLATAMVFGSNTSATSWEPFRRAIEALSAVYANRPDLVEKHAKYIDMVQWSPLVHEKGPFVQAAACSLNKGLRDKAGNFVQPRARVYVDDALMAAFSVWAMKLQLAATIEAIFTVMGEPNIELRQCPLAMDKWEELEIGPRQVILGLVIDTRTLTVGITDKYREEVTNLINKTWHKGRKRFTVSEAQKLVGKLARLAEGAHWVFHLLSHLYTSIAHALSENTRLLNESSNEFRELVQKIRKGNFNTPCKEQAKHLSFTMKQAAKMIHHADFRYNINSSMRQEIEFFREALMPDSGVVWETPIALIVPRMPSATTMGDSSLEGAGGYSIGLGYWWHLDFPDEVVLRTLKHKAGNDDDDLISINVLEFVTVIINYCAAYHIISTTDFTDDPHPVILNVTDNRSALNWTVHTCKQSRIGRLLGRFFCSLLINSPIGINSQWISTKENKIADDISRLKHIPGAESLQFLSDRARSNLADMGDRVDREMALSRVGTNVETTSSRQAHYIKWASIHDITDPCGSEIGYQRIVAIYIKYVMLGINILSRGFVRAKTVKGYATAVNILFTLRGFRPPADFDDPTNMVAILHHNLEREENVAKQRSPLDNAIFAHLQQRAVKSASLDSVDNVLFNAVALGRITGQRLGEFAQTKQSKVDVHTYPSGTKVVKAFTANDFIFYDGNGRILSDLNQSALEKVASLKLTWRIQKNRQNGQSLRIVADAAHPEICPLRNALHLVMRARRLGQPNDLPVCFYTNKKGEKLYLTGGKIAELFRKAVKAVHPDTLPEDLKRYSAHSLRVWACVLLDEAGKSPEFIRKRLRWMGDSFRLYLRDTAAINRQHRDALHTASSEVMSLIANVTGLSSVASPSAEGAIDATDDGDLPDLVDEDLAMGDYVEDMD</sequence>
<dbReference type="GO" id="GO:0006310">
    <property type="term" value="P:DNA recombination"/>
    <property type="evidence" value="ECO:0007669"/>
    <property type="project" value="UniProtKB-KW"/>
</dbReference>
<protein>
    <recommendedName>
        <fullName evidence="5">C3H1-type domain-containing protein</fullName>
    </recommendedName>
</protein>
<dbReference type="Proteomes" id="UP001530293">
    <property type="component" value="Unassembled WGS sequence"/>
</dbReference>
<evidence type="ECO:0000256" key="2">
    <source>
        <dbReference type="SAM" id="MobiDB-lite"/>
    </source>
</evidence>
<dbReference type="InterPro" id="IPR011010">
    <property type="entry name" value="DNA_brk_join_enz"/>
</dbReference>
<feature type="region of interest" description="Disordered" evidence="2">
    <location>
        <begin position="616"/>
        <end position="652"/>
    </location>
</feature>
<evidence type="ECO:0000313" key="4">
    <source>
        <dbReference type="Proteomes" id="UP001530293"/>
    </source>
</evidence>
<keyword evidence="1" id="KW-0233">DNA recombination</keyword>
<evidence type="ECO:0008006" key="5">
    <source>
        <dbReference type="Google" id="ProtNLM"/>
    </source>
</evidence>
<evidence type="ECO:0000256" key="1">
    <source>
        <dbReference type="ARBA" id="ARBA00023172"/>
    </source>
</evidence>
<feature type="compositionally biased region" description="Basic residues" evidence="2">
    <location>
        <begin position="627"/>
        <end position="639"/>
    </location>
</feature>
<dbReference type="Gene3D" id="1.10.443.10">
    <property type="entry name" value="Intergrase catalytic core"/>
    <property type="match status" value="1"/>
</dbReference>
<feature type="region of interest" description="Disordered" evidence="2">
    <location>
        <begin position="794"/>
        <end position="815"/>
    </location>
</feature>
<proteinExistence type="predicted"/>
<keyword evidence="4" id="KW-1185">Reference proteome</keyword>
<comment type="caution">
    <text evidence="3">The sequence shown here is derived from an EMBL/GenBank/DDBJ whole genome shotgun (WGS) entry which is preliminary data.</text>
</comment>
<name>A0ABD3M8H6_9STRA</name>
<evidence type="ECO:0000313" key="3">
    <source>
        <dbReference type="EMBL" id="KAL3758969.1"/>
    </source>
</evidence>
<gene>
    <name evidence="3" type="ORF">ACHAWU_003040</name>
</gene>
<dbReference type="InterPro" id="IPR013762">
    <property type="entry name" value="Integrase-like_cat_sf"/>
</dbReference>
<organism evidence="3 4">
    <name type="scientific">Discostella pseudostelligera</name>
    <dbReference type="NCBI Taxonomy" id="259834"/>
    <lineage>
        <taxon>Eukaryota</taxon>
        <taxon>Sar</taxon>
        <taxon>Stramenopiles</taxon>
        <taxon>Ochrophyta</taxon>
        <taxon>Bacillariophyta</taxon>
        <taxon>Coscinodiscophyceae</taxon>
        <taxon>Thalassiosirophycidae</taxon>
        <taxon>Stephanodiscales</taxon>
        <taxon>Stephanodiscaceae</taxon>
        <taxon>Discostella</taxon>
    </lineage>
</organism>